<evidence type="ECO:0000256" key="3">
    <source>
        <dbReference type="RuleBase" id="RU003616"/>
    </source>
</evidence>
<organism evidence="6 7">
    <name type="scientific">Acanthamoeba castellanii (strain ATCC 30010 / Neff)</name>
    <dbReference type="NCBI Taxonomy" id="1257118"/>
    <lineage>
        <taxon>Eukaryota</taxon>
        <taxon>Amoebozoa</taxon>
        <taxon>Discosea</taxon>
        <taxon>Longamoebia</taxon>
        <taxon>Centramoebida</taxon>
        <taxon>Acanthamoebidae</taxon>
        <taxon>Acanthamoeba</taxon>
    </lineage>
</organism>
<name>L8GZP5_ACACF</name>
<dbReference type="VEuPathDB" id="AmoebaDB:ACA1_209250"/>
<dbReference type="InterPro" id="IPR031107">
    <property type="entry name" value="Small_HSP"/>
</dbReference>
<accession>L8GZP5</accession>
<keyword evidence="1" id="KW-0346">Stress response</keyword>
<evidence type="ECO:0000256" key="1">
    <source>
        <dbReference type="ARBA" id="ARBA00023016"/>
    </source>
</evidence>
<keyword evidence="7" id="KW-1185">Reference proteome</keyword>
<comment type="similarity">
    <text evidence="2 3">Belongs to the small heat shock protein (HSP20) family.</text>
</comment>
<dbReference type="Gene3D" id="2.60.40.790">
    <property type="match status" value="1"/>
</dbReference>
<evidence type="ECO:0000313" key="6">
    <source>
        <dbReference type="EMBL" id="ELR17993.1"/>
    </source>
</evidence>
<protein>
    <submittedName>
        <fullName evidence="6">Hsp20/alpha crystallin superfamily protein</fullName>
    </submittedName>
</protein>
<dbReference type="Proteomes" id="UP000011083">
    <property type="component" value="Unassembled WGS sequence"/>
</dbReference>
<dbReference type="GeneID" id="14918719"/>
<dbReference type="Pfam" id="PF00011">
    <property type="entry name" value="HSP20"/>
    <property type="match status" value="1"/>
</dbReference>
<evidence type="ECO:0000259" key="5">
    <source>
        <dbReference type="PROSITE" id="PS01031"/>
    </source>
</evidence>
<dbReference type="OrthoDB" id="17379at2759"/>
<dbReference type="PROSITE" id="PS01031">
    <property type="entry name" value="SHSP"/>
    <property type="match status" value="1"/>
</dbReference>
<dbReference type="SUPFAM" id="SSF49764">
    <property type="entry name" value="HSP20-like chaperones"/>
    <property type="match status" value="1"/>
</dbReference>
<feature type="domain" description="SHSP" evidence="5">
    <location>
        <begin position="264"/>
        <end position="377"/>
    </location>
</feature>
<dbReference type="RefSeq" id="XP_004340010.1">
    <property type="nucleotide sequence ID" value="XM_004339962.1"/>
</dbReference>
<dbReference type="PANTHER" id="PTHR11527">
    <property type="entry name" value="HEAT-SHOCK PROTEIN 20 FAMILY MEMBER"/>
    <property type="match status" value="1"/>
</dbReference>
<evidence type="ECO:0000313" key="7">
    <source>
        <dbReference type="Proteomes" id="UP000011083"/>
    </source>
</evidence>
<dbReference type="InterPro" id="IPR008978">
    <property type="entry name" value="HSP20-like_chaperone"/>
</dbReference>
<dbReference type="CDD" id="cd06464">
    <property type="entry name" value="ACD_sHsps-like"/>
    <property type="match status" value="1"/>
</dbReference>
<sequence length="414" mass="44403">MATLERPIVDNVFTGAGYDYVDPSLHRDINLGTRDQYLMDRDYDLHRRGKLSKKDYKRMYGTKKDKGIHHHHGGHLGVDRSGYDNYGYGRIVEPAYGLGATRGLGYGAMPIMGTRDIGYGAMPLMGTRDIGYGAMPLSRDIGYGRDLGYGGYGGYGRDLGYGGMGMGRDLGYGGYGYESYPSGGMGMGGGLLGGIERGIERGIGGIERGLGMGGGMGMAPGMGGIGGMGLGGMGMGLGGRGPIDEGRFLKLPHYERISDNPNIDNATLWRPRADIFDVDQDHLRVEFELPGVPREDISLTIQDNILTLAALKPQTRKEEVGFHYQNERHFGKFYRRMMLPFSVDANKVKAHMDNGVLKVHLVRLPGVSGGRIPIGEGLLGTTTPLGTTSGSTLSSTTAPLGTTGTSTGVSTTRI</sequence>
<dbReference type="AlphaFoldDB" id="L8GZP5"/>
<dbReference type="KEGG" id="acan:ACA1_209250"/>
<dbReference type="STRING" id="1257118.L8GZP5"/>
<dbReference type="InterPro" id="IPR002068">
    <property type="entry name" value="A-crystallin/Hsp20_dom"/>
</dbReference>
<gene>
    <name evidence="6" type="ORF">ACA1_209250</name>
</gene>
<dbReference type="EMBL" id="KB007966">
    <property type="protein sequence ID" value="ELR17993.1"/>
    <property type="molecule type" value="Genomic_DNA"/>
</dbReference>
<evidence type="ECO:0000256" key="4">
    <source>
        <dbReference type="SAM" id="MobiDB-lite"/>
    </source>
</evidence>
<proteinExistence type="inferred from homology"/>
<feature type="region of interest" description="Disordered" evidence="4">
    <location>
        <begin position="383"/>
        <end position="414"/>
    </location>
</feature>
<evidence type="ECO:0000256" key="2">
    <source>
        <dbReference type="PROSITE-ProRule" id="PRU00285"/>
    </source>
</evidence>
<reference evidence="6 7" key="1">
    <citation type="journal article" date="2013" name="Genome Biol.">
        <title>Genome of Acanthamoeba castellanii highlights extensive lateral gene transfer and early evolution of tyrosine kinase signaling.</title>
        <authorList>
            <person name="Clarke M."/>
            <person name="Lohan A.J."/>
            <person name="Liu B."/>
            <person name="Lagkouvardos I."/>
            <person name="Roy S."/>
            <person name="Zafar N."/>
            <person name="Bertelli C."/>
            <person name="Schilde C."/>
            <person name="Kianianmomeni A."/>
            <person name="Burglin T.R."/>
            <person name="Frech C."/>
            <person name="Turcotte B."/>
            <person name="Kopec K.O."/>
            <person name="Synnott J.M."/>
            <person name="Choo C."/>
            <person name="Paponov I."/>
            <person name="Finkler A."/>
            <person name="Soon Heng Tan C."/>
            <person name="Hutchins A.P."/>
            <person name="Weinmeier T."/>
            <person name="Rattei T."/>
            <person name="Chu J.S."/>
            <person name="Gimenez G."/>
            <person name="Irimia M."/>
            <person name="Rigden D.J."/>
            <person name="Fitzpatrick D.A."/>
            <person name="Lorenzo-Morales J."/>
            <person name="Bateman A."/>
            <person name="Chiu C.H."/>
            <person name="Tang P."/>
            <person name="Hegemann P."/>
            <person name="Fromm H."/>
            <person name="Raoult D."/>
            <person name="Greub G."/>
            <person name="Miranda-Saavedra D."/>
            <person name="Chen N."/>
            <person name="Nash P."/>
            <person name="Ginger M.L."/>
            <person name="Horn M."/>
            <person name="Schaap P."/>
            <person name="Caler L."/>
            <person name="Loftus B."/>
        </authorList>
    </citation>
    <scope>NUCLEOTIDE SEQUENCE [LARGE SCALE GENOMIC DNA]</scope>
    <source>
        <strain evidence="6 7">Neff</strain>
    </source>
</reference>